<feature type="compositionally biased region" description="Basic residues" evidence="2">
    <location>
        <begin position="418"/>
        <end position="439"/>
    </location>
</feature>
<feature type="compositionally biased region" description="Basic residues" evidence="2">
    <location>
        <begin position="850"/>
        <end position="859"/>
    </location>
</feature>
<feature type="region of interest" description="Disordered" evidence="2">
    <location>
        <begin position="1694"/>
        <end position="1742"/>
    </location>
</feature>
<name>A0AAV7INZ8_COTGL</name>
<feature type="compositionally biased region" description="Polar residues" evidence="2">
    <location>
        <begin position="1390"/>
        <end position="1406"/>
    </location>
</feature>
<feature type="compositionally biased region" description="Basic and acidic residues" evidence="2">
    <location>
        <begin position="622"/>
        <end position="635"/>
    </location>
</feature>
<evidence type="ECO:0000313" key="3">
    <source>
        <dbReference type="EMBL" id="KAH0555358.1"/>
    </source>
</evidence>
<feature type="region of interest" description="Disordered" evidence="2">
    <location>
        <begin position="1655"/>
        <end position="1680"/>
    </location>
</feature>
<feature type="compositionally biased region" description="Polar residues" evidence="2">
    <location>
        <begin position="964"/>
        <end position="977"/>
    </location>
</feature>
<comment type="caution">
    <text evidence="3">The sequence shown here is derived from an EMBL/GenBank/DDBJ whole genome shotgun (WGS) entry which is preliminary data.</text>
</comment>
<keyword evidence="4" id="KW-1185">Reference proteome</keyword>
<feature type="compositionally biased region" description="Polar residues" evidence="2">
    <location>
        <begin position="1025"/>
        <end position="1034"/>
    </location>
</feature>
<feature type="region of interest" description="Disordered" evidence="2">
    <location>
        <begin position="418"/>
        <end position="677"/>
    </location>
</feature>
<gene>
    <name evidence="3" type="ORF">KQX54_017914</name>
</gene>
<evidence type="ECO:0000313" key="4">
    <source>
        <dbReference type="Proteomes" id="UP000826195"/>
    </source>
</evidence>
<feature type="compositionally biased region" description="Low complexity" evidence="2">
    <location>
        <begin position="457"/>
        <end position="496"/>
    </location>
</feature>
<accession>A0AAV7INZ8</accession>
<feature type="coiled-coil region" evidence="1">
    <location>
        <begin position="90"/>
        <end position="163"/>
    </location>
</feature>
<feature type="compositionally biased region" description="Basic residues" evidence="2">
    <location>
        <begin position="447"/>
        <end position="456"/>
    </location>
</feature>
<organism evidence="3 4">
    <name type="scientific">Cotesia glomerata</name>
    <name type="common">Lepidopteran parasitic wasp</name>
    <name type="synonym">Apanteles glomeratus</name>
    <dbReference type="NCBI Taxonomy" id="32391"/>
    <lineage>
        <taxon>Eukaryota</taxon>
        <taxon>Metazoa</taxon>
        <taxon>Ecdysozoa</taxon>
        <taxon>Arthropoda</taxon>
        <taxon>Hexapoda</taxon>
        <taxon>Insecta</taxon>
        <taxon>Pterygota</taxon>
        <taxon>Neoptera</taxon>
        <taxon>Endopterygota</taxon>
        <taxon>Hymenoptera</taxon>
        <taxon>Apocrita</taxon>
        <taxon>Ichneumonoidea</taxon>
        <taxon>Braconidae</taxon>
        <taxon>Microgastrinae</taxon>
        <taxon>Cotesia</taxon>
    </lineage>
</organism>
<protein>
    <submittedName>
        <fullName evidence="3">Uncharacterized protein</fullName>
    </submittedName>
</protein>
<feature type="compositionally biased region" description="Polar residues" evidence="2">
    <location>
        <begin position="545"/>
        <end position="562"/>
    </location>
</feature>
<evidence type="ECO:0000256" key="2">
    <source>
        <dbReference type="SAM" id="MobiDB-lite"/>
    </source>
</evidence>
<feature type="compositionally biased region" description="Basic residues" evidence="2">
    <location>
        <begin position="497"/>
        <end position="509"/>
    </location>
</feature>
<feature type="compositionally biased region" description="Polar residues" evidence="2">
    <location>
        <begin position="1084"/>
        <end position="1097"/>
    </location>
</feature>
<sequence>MENTSETVENNGDISFGEARCNKCEKYKIDFLCLKSKIFKSKELIEKYKILKENLYRAKECTKEKEKLLESERSANKAFRLKMNSEKLAINTVTKEKSQLIKQIEELDTKLQAQTKYNEQLSSKIEELENEYKEKLMDKDLKLSGLKLDNQELKKKLQAYQKKDPKLAKKMELLEKQKKLKKSQPFNSTRHTGLVDLSALDNVSEEPGNSPEHEVDIPLEQEVDISLEDISTRDQGTDTCDLSFEVVPAPRKRGSKKIMRNMECQVGPKLQDQSTITENVSRRQELYPLYCKECHKSLGPKPIDEILNTMTSLSPKLDAIEPPEAPRRSLPFILPSTSTYNDDVTQNAVEIARFASRQDGGQVSQNGGEKIEKRLGRIEKQLKGLQKGQAPCCGHTGGGDLQVNLLTTLLEKVLRKSPVKRKRKELKGRVAKKKVKRNSRVHEKSSRSRKKKRSRMSRSSSRSSSDSLSSENSSSSESSRISSSLRSSSMSRSLSRSSRKSCSRNRKGSSSRNLSRVGSRNRNSPSPKNNKRSLDSRSRNLERSIGSNFKNLSRSSSRNCNGPSPSSKNNKRSRSKNREPSVGYNSKNPSRSSSRNCHSPSPSSKNNKRSNSSSSQNRNQSRNRERFKSLSKELTPRSSSKDSILSRVRKPRRRLISDDELEPFQEPTNSESDISVPKFKNPVSAVKNRPNPEMFSPDLISKTINNTLEVPEPKRKGTKGPKTTAQVQTQLLKKLRKLKTNKPATTPCSGSLTPTEVCEVTKRKRIAHVPKEQGEVTQPVKKRKTRSMAAKKSDCSGEIPKDVMEPENGTENKETKVLESSSPKAILLKEVPAVKRRGRPPKNKEDGVVKKKYTRKTVPGKKAVLESSEASDNVPESLKEVPSENESSLEAENSRKKVLEGLEPEAAEGSEVLESSKTDVENSDVSTVLEKFEVLDKPQAMETSDTPVVENSKESLKVLESSSDQTSKVVESLNSETPDLLEKSIPERSSALSLEALESSDEENSVIERSNVKTSDIKETPELLESSTVKSSEGSKLADIGLPLLDSLIDETLEHEHSVNSPEVMDSLNTESPASPDPEGSIEANLTNILTETSAEPNNLELEPKESNVENILKSPESPDPTSDELILDTATSSESPEISLGIDIAMNIEISEEDTAVRSELKDMVVESSSEASDIEMDVETTLEPASPEPETEVPEIITDTSENATISVPKILEPIKLVTVPRMLPKTIEKPCKSNKPIALGRKSSNAKMPEVIVTKPDSEVLESQNSSMNTRTLRSRTVSISPSRVLPKIRRISPTKNLPEVPLISPGTLENDSKPLESRILINGTAVPRTLVPGITSLVTNVPGTLDHNSSVPGTAALKDSVPATPVPRTFVPGSSVPGTATLENSVPGSVTLENSVPGTSVPRTMEPPLTTEILLKNSDSHSENSNVPNEHQRQRSIQNLLDFYLLTRTTPVIIQNSGLHRNVAIMLSDSATKKIITEFQRFLDSEWTCELNNSLIANLRNLEPVSIASALVEVLKERAELHEPLSYEHTPPAPPMTVSQHKFIGFLAKFEIERPGTMEHVMVIIAQSLFKIKTNKDDDEIDVEALQALSRFFILITKIKKDRERARIFLCDALYALQKKTFYILHIFMTCWAEVIPRYDESTMSFLPKRENLTQNGGQGTQNGGSEQDGGQVNQTPSFYSEISETLPLKTVGSPNGGQGSQNGGRGQDGGLGTQNGDPTSQNGGQGTQNGRGRQNDVIETRKKYLVISIATVIKNHRDHSKNDNISQKIINVKRLLKTLYNYPDEFISTKVIENLLEALKVKRDNSCLIAAIVLLAKREGSNWTSQHVVPKLVKMVDTGGARNNAYDILTLLGYILRPFPLNDESKQVENVINRLCQILDAKTDPVEFQEGAAMALMSLARNNFAKSAPTLLRWRPSRPITGELKTKLQHWFESRTPQYWNQFLKNNDLTVGKGSKLK</sequence>
<feature type="compositionally biased region" description="Low complexity" evidence="2">
    <location>
        <begin position="510"/>
        <end position="528"/>
    </location>
</feature>
<dbReference type="InterPro" id="IPR016024">
    <property type="entry name" value="ARM-type_fold"/>
</dbReference>
<feature type="region of interest" description="Disordered" evidence="2">
    <location>
        <begin position="1170"/>
        <end position="1195"/>
    </location>
</feature>
<keyword evidence="1" id="KW-0175">Coiled coil</keyword>
<feature type="compositionally biased region" description="Basic and acidic residues" evidence="2">
    <location>
        <begin position="532"/>
        <end position="542"/>
    </location>
</feature>
<feature type="region of interest" description="Disordered" evidence="2">
    <location>
        <begin position="1053"/>
        <end position="1124"/>
    </location>
</feature>
<feature type="compositionally biased region" description="Basic and acidic residues" evidence="2">
    <location>
        <begin position="791"/>
        <end position="817"/>
    </location>
</feature>
<dbReference type="EMBL" id="JAHXZJ010001119">
    <property type="protein sequence ID" value="KAH0555358.1"/>
    <property type="molecule type" value="Genomic_DNA"/>
</dbReference>
<dbReference type="SUPFAM" id="SSF48371">
    <property type="entry name" value="ARM repeat"/>
    <property type="match status" value="1"/>
</dbReference>
<feature type="compositionally biased region" description="Gly residues" evidence="2">
    <location>
        <begin position="1699"/>
        <end position="1718"/>
    </location>
</feature>
<evidence type="ECO:0000256" key="1">
    <source>
        <dbReference type="SAM" id="Coils"/>
    </source>
</evidence>
<feature type="compositionally biased region" description="Low complexity" evidence="2">
    <location>
        <begin position="585"/>
        <end position="620"/>
    </location>
</feature>
<feature type="compositionally biased region" description="Low complexity" evidence="2">
    <location>
        <begin position="987"/>
        <end position="997"/>
    </location>
</feature>
<feature type="region of interest" description="Disordered" evidence="2">
    <location>
        <begin position="1390"/>
        <end position="1410"/>
    </location>
</feature>
<reference evidence="3 4" key="1">
    <citation type="journal article" date="2021" name="J. Hered.">
        <title>A chromosome-level genome assembly of the parasitoid wasp, Cotesia glomerata (Hymenoptera: Braconidae).</title>
        <authorList>
            <person name="Pinto B.J."/>
            <person name="Weis J.J."/>
            <person name="Gamble T."/>
            <person name="Ode P.J."/>
            <person name="Paul R."/>
            <person name="Zaspel J.M."/>
        </authorList>
    </citation>
    <scope>NUCLEOTIDE SEQUENCE [LARGE SCALE GENOMIC DNA]</scope>
    <source>
        <strain evidence="3">CgM1</strain>
    </source>
</reference>
<proteinExistence type="predicted"/>
<dbReference type="Proteomes" id="UP000826195">
    <property type="component" value="Unassembled WGS sequence"/>
</dbReference>
<feature type="region of interest" description="Disordered" evidence="2">
    <location>
        <begin position="769"/>
        <end position="1037"/>
    </location>
</feature>